<feature type="domain" description="WSC" evidence="2">
    <location>
        <begin position="23"/>
        <end position="116"/>
    </location>
</feature>
<proteinExistence type="predicted"/>
<protein>
    <submittedName>
        <fullName evidence="3">Putative WSC domain-containing protein 1</fullName>
    </submittedName>
</protein>
<dbReference type="InterPro" id="IPR002889">
    <property type="entry name" value="WSC_carb-bd"/>
</dbReference>
<dbReference type="AlphaFoldDB" id="A0A8J5MUC6"/>
<keyword evidence="1" id="KW-0732">Signal</keyword>
<evidence type="ECO:0000259" key="2">
    <source>
        <dbReference type="PROSITE" id="PS51212"/>
    </source>
</evidence>
<sequence length="175" mass="18518">MLTRWPPLLLLLLVATTTRVHAAFVEGECYKDDIINPHVTVSGGNFDPESLIPDTCKDFCGRLNFQYAAADEGKYCYCLQDLGTLILESGSCTEYCSDGSACGGPTPGLLTVWTTSVLSGKLKIVLDATAPYMFKVGSVSASSGCASLAFGEEASVIVLNEVCHGGASLMNISIF</sequence>
<dbReference type="Pfam" id="PF01822">
    <property type="entry name" value="WSC"/>
    <property type="match status" value="1"/>
</dbReference>
<feature type="chain" id="PRO_5035310741" evidence="1">
    <location>
        <begin position="23"/>
        <end position="175"/>
    </location>
</feature>
<reference evidence="3" key="1">
    <citation type="journal article" date="2021" name="Sci. Adv.">
        <title>The American lobster genome reveals insights on longevity, neural, and immune adaptations.</title>
        <authorList>
            <person name="Polinski J.M."/>
            <person name="Zimin A.V."/>
            <person name="Clark K.F."/>
            <person name="Kohn A.B."/>
            <person name="Sadowski N."/>
            <person name="Timp W."/>
            <person name="Ptitsyn A."/>
            <person name="Khanna P."/>
            <person name="Romanova D.Y."/>
            <person name="Williams P."/>
            <person name="Greenwood S.J."/>
            <person name="Moroz L.L."/>
            <person name="Walt D.R."/>
            <person name="Bodnar A.G."/>
        </authorList>
    </citation>
    <scope>NUCLEOTIDE SEQUENCE</scope>
    <source>
        <strain evidence="3">GMGI-L3</strain>
    </source>
</reference>
<keyword evidence="4" id="KW-1185">Reference proteome</keyword>
<evidence type="ECO:0000313" key="4">
    <source>
        <dbReference type="Proteomes" id="UP000747542"/>
    </source>
</evidence>
<dbReference type="Proteomes" id="UP000747542">
    <property type="component" value="Unassembled WGS sequence"/>
</dbReference>
<accession>A0A8J5MUC6</accession>
<organism evidence="3 4">
    <name type="scientific">Homarus americanus</name>
    <name type="common">American lobster</name>
    <dbReference type="NCBI Taxonomy" id="6706"/>
    <lineage>
        <taxon>Eukaryota</taxon>
        <taxon>Metazoa</taxon>
        <taxon>Ecdysozoa</taxon>
        <taxon>Arthropoda</taxon>
        <taxon>Crustacea</taxon>
        <taxon>Multicrustacea</taxon>
        <taxon>Malacostraca</taxon>
        <taxon>Eumalacostraca</taxon>
        <taxon>Eucarida</taxon>
        <taxon>Decapoda</taxon>
        <taxon>Pleocyemata</taxon>
        <taxon>Astacidea</taxon>
        <taxon>Nephropoidea</taxon>
        <taxon>Nephropidae</taxon>
        <taxon>Homarus</taxon>
    </lineage>
</organism>
<comment type="caution">
    <text evidence="3">The sequence shown here is derived from an EMBL/GenBank/DDBJ whole genome shotgun (WGS) entry which is preliminary data.</text>
</comment>
<dbReference type="PROSITE" id="PS51212">
    <property type="entry name" value="WSC"/>
    <property type="match status" value="1"/>
</dbReference>
<gene>
    <name evidence="3" type="ORF">Hamer_G004431</name>
</gene>
<feature type="signal peptide" evidence="1">
    <location>
        <begin position="1"/>
        <end position="22"/>
    </location>
</feature>
<evidence type="ECO:0000256" key="1">
    <source>
        <dbReference type="SAM" id="SignalP"/>
    </source>
</evidence>
<evidence type="ECO:0000313" key="3">
    <source>
        <dbReference type="EMBL" id="KAG7163309.1"/>
    </source>
</evidence>
<dbReference type="EMBL" id="JAHLQT010026473">
    <property type="protein sequence ID" value="KAG7163309.1"/>
    <property type="molecule type" value="Genomic_DNA"/>
</dbReference>
<name>A0A8J5MUC6_HOMAM</name>